<feature type="region of interest" description="Disordered" evidence="1">
    <location>
        <begin position="241"/>
        <end position="266"/>
    </location>
</feature>
<sequence length="314" mass="35084">MPDNQEYISLKVAFEPFAKFEQGAPIRILPEGTWFRGSKKLEVTKGRLVEMAKNFVSGLPRFRIPINLDHEKNGGKVGTITDIQYLPNGPSGPGLYATDYEFTEKGLEAIEENGYDAVSAEVVWTVGGKIGGMYQDPETGKDFDNVLVGMALTPTPFFGHGHVALFHAHAEDVKQEAPYGGAKSFEEYELQKGEEDERSRISNLHYIFQTLFDNIWNDPFMPIDAKIEAVDIITREFREKVTSGDEYSEDKPAQEEIMSDKEKTAEELAAEAAQKLADSFDGVQMSKEEFSALQAKAALADTHEAEITRLEEEK</sequence>
<accession>A0A0F8Z0G3</accession>
<feature type="non-terminal residue" evidence="2">
    <location>
        <position position="314"/>
    </location>
</feature>
<dbReference type="EMBL" id="LAZR01050535">
    <property type="protein sequence ID" value="KKK87143.1"/>
    <property type="molecule type" value="Genomic_DNA"/>
</dbReference>
<evidence type="ECO:0000256" key="1">
    <source>
        <dbReference type="SAM" id="MobiDB-lite"/>
    </source>
</evidence>
<gene>
    <name evidence="2" type="ORF">LCGC14_2756190</name>
</gene>
<comment type="caution">
    <text evidence="2">The sequence shown here is derived from an EMBL/GenBank/DDBJ whole genome shotgun (WGS) entry which is preliminary data.</text>
</comment>
<proteinExistence type="predicted"/>
<organism evidence="2">
    <name type="scientific">marine sediment metagenome</name>
    <dbReference type="NCBI Taxonomy" id="412755"/>
    <lineage>
        <taxon>unclassified sequences</taxon>
        <taxon>metagenomes</taxon>
        <taxon>ecological metagenomes</taxon>
    </lineage>
</organism>
<evidence type="ECO:0000313" key="2">
    <source>
        <dbReference type="EMBL" id="KKK87143.1"/>
    </source>
</evidence>
<dbReference type="AlphaFoldDB" id="A0A0F8Z0G3"/>
<reference evidence="2" key="1">
    <citation type="journal article" date="2015" name="Nature">
        <title>Complex archaea that bridge the gap between prokaryotes and eukaryotes.</title>
        <authorList>
            <person name="Spang A."/>
            <person name="Saw J.H."/>
            <person name="Jorgensen S.L."/>
            <person name="Zaremba-Niedzwiedzka K."/>
            <person name="Martijn J."/>
            <person name="Lind A.E."/>
            <person name="van Eijk R."/>
            <person name="Schleper C."/>
            <person name="Guy L."/>
            <person name="Ettema T.J."/>
        </authorList>
    </citation>
    <scope>NUCLEOTIDE SEQUENCE</scope>
</reference>
<protein>
    <submittedName>
        <fullName evidence="2">Uncharacterized protein</fullName>
    </submittedName>
</protein>
<name>A0A0F8Z0G3_9ZZZZ</name>